<organism evidence="1 2">
    <name type="scientific">Marivirga salinarum</name>
    <dbReference type="NCBI Taxonomy" id="3059078"/>
    <lineage>
        <taxon>Bacteria</taxon>
        <taxon>Pseudomonadati</taxon>
        <taxon>Bacteroidota</taxon>
        <taxon>Cytophagia</taxon>
        <taxon>Cytophagales</taxon>
        <taxon>Marivirgaceae</taxon>
        <taxon>Marivirga</taxon>
    </lineage>
</organism>
<dbReference type="Pfam" id="PF13970">
    <property type="entry name" value="DUF4221"/>
    <property type="match status" value="1"/>
</dbReference>
<keyword evidence="2" id="KW-1185">Reference proteome</keyword>
<proteinExistence type="predicted"/>
<evidence type="ECO:0000313" key="1">
    <source>
        <dbReference type="EMBL" id="WMN11951.1"/>
    </source>
</evidence>
<evidence type="ECO:0000313" key="2">
    <source>
        <dbReference type="Proteomes" id="UP001230496"/>
    </source>
</evidence>
<accession>A0AA51NDX1</accession>
<dbReference type="Proteomes" id="UP001230496">
    <property type="component" value="Chromosome"/>
</dbReference>
<dbReference type="EMBL" id="CP129971">
    <property type="protein sequence ID" value="WMN11951.1"/>
    <property type="molecule type" value="Genomic_DNA"/>
</dbReference>
<sequence>MKYFFSSIGIILTIFFTSCNQTKENEKNESEIRVSIDSVRVDPKGEIIDTKYGLYSYGFDQEKKFMYKFNTNNRHGLEIIDMGKMELVEFIPFEVEGPNGTTSRIRSVQYISDNEIIITNSKSILIFNKKAKLQHKYPISENKFMGDSIPKDLEMESSGLFVPEKNLSFNLINEGFGYVRGFSKLDLYENTRQPYWVDELKKLDDYHISLNLDGRMIMLRTYLHTIFQDDKFILSHDMENEVYYYDLRLDSIIHKKYTSQLSANKNEVYGKLEAESREELGEIMSSRNKSIRFGKIVFDEERNQFYRFSSFSSSDDKEKDDWSIILTIFDKDLNQLKETDNIPLDEVPETYFVKDGEIYVYKNMEDELGFLVLSLS</sequence>
<reference evidence="1 2" key="1">
    <citation type="submission" date="2023-08" db="EMBL/GenBank/DDBJ databases">
        <title>Comparative genomics and taxonomic characterization of three novel marine species of genus Marivirga.</title>
        <authorList>
            <person name="Muhammad N."/>
            <person name="Kim S.-G."/>
        </authorList>
    </citation>
    <scope>NUCLEOTIDE SEQUENCE [LARGE SCALE GENOMIC DNA]</scope>
    <source>
        <strain evidence="1 2">BDSF4-3</strain>
    </source>
</reference>
<dbReference type="PROSITE" id="PS51257">
    <property type="entry name" value="PROKAR_LIPOPROTEIN"/>
    <property type="match status" value="1"/>
</dbReference>
<dbReference type="InterPro" id="IPR025316">
    <property type="entry name" value="DUF4221"/>
</dbReference>
<dbReference type="AlphaFoldDB" id="A0AA51NDX1"/>
<protein>
    <submittedName>
        <fullName evidence="1">DUF4221 family protein</fullName>
    </submittedName>
</protein>
<gene>
    <name evidence="1" type="ORF">QYS49_31875</name>
</gene>
<dbReference type="KEGG" id="msaa:QYS49_31875"/>
<dbReference type="RefSeq" id="WP_308349701.1">
    <property type="nucleotide sequence ID" value="NZ_CP129971.1"/>
</dbReference>
<name>A0AA51NDX1_9BACT</name>